<dbReference type="Proteomes" id="UP001304300">
    <property type="component" value="Chromosome"/>
</dbReference>
<name>A0AAQ3L5T1_9BACT</name>
<sequence>MKNKHIMDSSENQSPQEKSKFYEVERSCYHAERPGFRIIELQISPTQTIPWHTHTNIQDTFYVLEGTLRIFLKEPNEEVLLNVGQTFTVRVQRPHFVTNAGETASATFLVLQGMGEYDFVPLKKS</sequence>
<dbReference type="RefSeq" id="WP_317831527.1">
    <property type="nucleotide sequence ID" value="NZ_CP136920.1"/>
</dbReference>
<dbReference type="InterPro" id="IPR011051">
    <property type="entry name" value="RmlC_Cupin_sf"/>
</dbReference>
<dbReference type="InterPro" id="IPR014710">
    <property type="entry name" value="RmlC-like_jellyroll"/>
</dbReference>
<evidence type="ECO:0000259" key="1">
    <source>
        <dbReference type="Pfam" id="PF07883"/>
    </source>
</evidence>
<dbReference type="Gene3D" id="2.60.120.10">
    <property type="entry name" value="Jelly Rolls"/>
    <property type="match status" value="1"/>
</dbReference>
<proteinExistence type="predicted"/>
<dbReference type="InterPro" id="IPR013096">
    <property type="entry name" value="Cupin_2"/>
</dbReference>
<dbReference type="AlphaFoldDB" id="A0AAQ3L5T1"/>
<dbReference type="KEGG" id="puo:RZN69_13235"/>
<dbReference type="Pfam" id="PF07883">
    <property type="entry name" value="Cupin_2"/>
    <property type="match status" value="1"/>
</dbReference>
<gene>
    <name evidence="2" type="ORF">RZN69_13235</name>
</gene>
<dbReference type="SUPFAM" id="SSF51182">
    <property type="entry name" value="RmlC-like cupins"/>
    <property type="match status" value="1"/>
</dbReference>
<keyword evidence="3" id="KW-1185">Reference proteome</keyword>
<reference evidence="2 3" key="1">
    <citation type="submission" date="2023-10" db="EMBL/GenBank/DDBJ databases">
        <title>Rubellicoccus peritrichatus gen. nov., sp. nov., isolated from an algae of coral reef tank.</title>
        <authorList>
            <person name="Luo J."/>
        </authorList>
    </citation>
    <scope>NUCLEOTIDE SEQUENCE [LARGE SCALE GENOMIC DNA]</scope>
    <source>
        <strain evidence="2 3">CR14</strain>
    </source>
</reference>
<accession>A0AAQ3L5T1</accession>
<dbReference type="EMBL" id="CP136920">
    <property type="protein sequence ID" value="WOO39581.1"/>
    <property type="molecule type" value="Genomic_DNA"/>
</dbReference>
<protein>
    <submittedName>
        <fullName evidence="2">Cupin domain-containing protein</fullName>
    </submittedName>
</protein>
<feature type="domain" description="Cupin type-2" evidence="1">
    <location>
        <begin position="42"/>
        <end position="110"/>
    </location>
</feature>
<evidence type="ECO:0000313" key="2">
    <source>
        <dbReference type="EMBL" id="WOO39581.1"/>
    </source>
</evidence>
<organism evidence="2 3">
    <name type="scientific">Rubellicoccus peritrichatus</name>
    <dbReference type="NCBI Taxonomy" id="3080537"/>
    <lineage>
        <taxon>Bacteria</taxon>
        <taxon>Pseudomonadati</taxon>
        <taxon>Verrucomicrobiota</taxon>
        <taxon>Opitutia</taxon>
        <taxon>Puniceicoccales</taxon>
        <taxon>Cerasicoccaceae</taxon>
        <taxon>Rubellicoccus</taxon>
    </lineage>
</organism>
<evidence type="ECO:0000313" key="3">
    <source>
        <dbReference type="Proteomes" id="UP001304300"/>
    </source>
</evidence>